<dbReference type="Xenbase" id="XB-GENE-1017075">
    <property type="gene designation" value="mrps35"/>
</dbReference>
<evidence type="ECO:0000313" key="4">
    <source>
        <dbReference type="RefSeq" id="NP_001016014.1"/>
    </source>
</evidence>
<dbReference type="DNASU" id="548768"/>
<dbReference type="Proteomes" id="UP000008143">
    <property type="component" value="Chromosome 3"/>
</dbReference>
<dbReference type="InterPro" id="IPR019349">
    <property type="entry name" value="Ribosomal_mS35_mit"/>
</dbReference>
<dbReference type="Pfam" id="PF10213">
    <property type="entry name" value="MRP-S28"/>
    <property type="match status" value="1"/>
</dbReference>
<reference evidence="2" key="2">
    <citation type="journal article" date="2010" name="Science">
        <title>The genome of the Western clawed frog Xenopus tropicalis.</title>
        <authorList>
            <person name="Hellsten U."/>
            <person name="Harland R.M."/>
            <person name="Gilchrist M.J."/>
            <person name="Hendrix D."/>
            <person name="Jurka J."/>
            <person name="Kapitonov V."/>
            <person name="Ovcharenko I."/>
            <person name="Putnam N.H."/>
            <person name="Shu S."/>
            <person name="Taher L."/>
            <person name="Blitz I.L."/>
            <person name="Blumberg B."/>
            <person name="Dichmann D.S."/>
            <person name="Dubchak I."/>
            <person name="Amaya E."/>
            <person name="Detter J.C."/>
            <person name="Fletcher R."/>
            <person name="Gerhard D.S."/>
            <person name="Goodstein D."/>
            <person name="Graves T."/>
            <person name="Grigoriev I.V."/>
            <person name="Grimwood J."/>
            <person name="Kawashima T."/>
            <person name="Lindquist E."/>
            <person name="Lucas S.M."/>
            <person name="Mead P.E."/>
            <person name="Mitros T."/>
            <person name="Ogino H."/>
            <person name="Ohta Y."/>
            <person name="Poliakov A.V."/>
            <person name="Pollet N."/>
            <person name="Robert J."/>
            <person name="Salamov A."/>
            <person name="Sater A.K."/>
            <person name="Schmutz J."/>
            <person name="Terry A."/>
            <person name="Vize P.D."/>
            <person name="Warren W.C."/>
            <person name="Wells D."/>
            <person name="Wills A."/>
            <person name="Wilson R.K."/>
            <person name="Zimmerman L.B."/>
            <person name="Zorn A.M."/>
            <person name="Grainger R."/>
            <person name="Grammer T."/>
            <person name="Khokha M.K."/>
            <person name="Richardson P.M."/>
            <person name="Rokhsar D.S."/>
        </authorList>
    </citation>
    <scope>NUCLEOTIDE SEQUENCE [LARGE SCALE GENOMIC DNA]</scope>
    <source>
        <strain evidence="2">Nigerian</strain>
    </source>
</reference>
<dbReference type="PANTHER" id="PTHR13490:SF0">
    <property type="entry name" value="SMALL RIBOSOMAL SUBUNIT PROTEIN MS35"/>
    <property type="match status" value="1"/>
</dbReference>
<dbReference type="CTD" id="60488"/>
<evidence type="ECO:0000259" key="1">
    <source>
        <dbReference type="Pfam" id="PF10213"/>
    </source>
</evidence>
<reference evidence="4" key="4">
    <citation type="submission" date="2025-04" db="UniProtKB">
        <authorList>
            <consortium name="RefSeq"/>
        </authorList>
    </citation>
    <scope>IDENTIFICATION</scope>
</reference>
<name>A0A6I8Q335_XENTR</name>
<keyword evidence="4" id="KW-0687">Ribonucleoprotein</keyword>
<dbReference type="GeneTree" id="ENSGT00390000003443"/>
<dbReference type="GO" id="GO:0003735">
    <property type="term" value="F:structural constituent of ribosome"/>
    <property type="evidence" value="ECO:0000318"/>
    <property type="project" value="GO_Central"/>
</dbReference>
<evidence type="ECO:0000313" key="3">
    <source>
        <dbReference type="Proteomes" id="UP000008143"/>
    </source>
</evidence>
<dbReference type="GO" id="GO:0032543">
    <property type="term" value="P:mitochondrial translation"/>
    <property type="evidence" value="ECO:0007669"/>
    <property type="project" value="InterPro"/>
</dbReference>
<protein>
    <submittedName>
        <fullName evidence="4">28S ribosomal protein S35, mitochondrial</fullName>
    </submittedName>
    <submittedName>
        <fullName evidence="2">Mitochondrial ribosomal protein S35</fullName>
    </submittedName>
</protein>
<dbReference type="GeneID" id="548768"/>
<dbReference type="Ensembl" id="ENSXETT00000061582">
    <property type="protein sequence ID" value="ENSXETP00000063841"/>
    <property type="gene ID" value="ENSXETG00000001312"/>
</dbReference>
<sequence>MAACVLNRVCSTLRGPGIQRATPTMGPGYSTGLVVSKSDTVPATRGNRSQQKNLFRREAAPPRTEKMLPDQDWCSVYPTAAPFKPSAVPLPVRMGYPVKRGVPPEKTGNLELIKIPNFLHLTPVAIKNHCAALKEFCTQWPSALSSDELCEKNFPINFQTLDYVSAGPSLRNPKARVVSMQVKLSSLNLDDHSRKKLIKLAGPRYDSTTDTLTLRSDRCPVRRQNRDYTLYLLTVLYHESWKTEAWESEKEESDMEAYVWEGSRSEKNALETLLRGRYSSTPQEQILQSPAVQQYRNAMLNLRNQGEQEESIENYKQSVKSMLGIA</sequence>
<dbReference type="AlphaFoldDB" id="A0A6I8Q335"/>
<dbReference type="OMA" id="TIRTDRC"/>
<evidence type="ECO:0000313" key="2">
    <source>
        <dbReference type="Ensembl" id="ENSXETP00000063841"/>
    </source>
</evidence>
<gene>
    <name evidence="2 4 5" type="primary">mrps35</name>
</gene>
<keyword evidence="4" id="KW-0689">Ribosomal protein</keyword>
<dbReference type="InterPro" id="IPR039848">
    <property type="entry name" value="Ribosomal_mS35_mt"/>
</dbReference>
<dbReference type="OrthoDB" id="283424at2759"/>
<reference evidence="2" key="3">
    <citation type="submission" date="2020-05" db="UniProtKB">
        <authorList>
            <consortium name="Ensembl"/>
        </authorList>
    </citation>
    <scope>IDENTIFICATION</scope>
</reference>
<keyword evidence="3" id="KW-1185">Reference proteome</keyword>
<dbReference type="Bgee" id="ENSXETG00000001312">
    <property type="expression patterns" value="Expressed in skeletal muscle tissue and 15 other cell types or tissues"/>
</dbReference>
<proteinExistence type="predicted"/>
<dbReference type="AGR" id="Xenbase:XB-GENE-1017075"/>
<accession>A0A6I8Q335</accession>
<dbReference type="RefSeq" id="NP_001016014.1">
    <property type="nucleotide sequence ID" value="NM_001016014.2"/>
</dbReference>
<dbReference type="PANTHER" id="PTHR13490">
    <property type="entry name" value="MITOCHONDRIAL 28S RIBOSOMAL PROTEIN S28"/>
    <property type="match status" value="1"/>
</dbReference>
<reference evidence="4" key="1">
    <citation type="journal article" date="2002" name="Dev. Dyn.">
        <title>Genetic and genomic tools for Xenopus research: The NIH Xenopus initiative.</title>
        <authorList>
            <person name="Klein S.L."/>
            <person name="Strausberg R.L."/>
            <person name="Wagner L."/>
            <person name="Pontius J."/>
            <person name="Clifton S.W."/>
            <person name="Richardson P."/>
        </authorList>
    </citation>
    <scope>NUCLEOTIDE SEQUENCE</scope>
</reference>
<feature type="domain" description="Small ribosomal subunit protein mS35 mitochondrial conserved" evidence="1">
    <location>
        <begin position="155"/>
        <end position="242"/>
    </location>
</feature>
<dbReference type="KEGG" id="xtr:548768"/>
<organism evidence="2">
    <name type="scientific">Xenopus tropicalis</name>
    <name type="common">Western clawed frog</name>
    <name type="synonym">Silurana tropicalis</name>
    <dbReference type="NCBI Taxonomy" id="8364"/>
    <lineage>
        <taxon>Eukaryota</taxon>
        <taxon>Metazoa</taxon>
        <taxon>Chordata</taxon>
        <taxon>Craniata</taxon>
        <taxon>Vertebrata</taxon>
        <taxon>Euteleostomi</taxon>
        <taxon>Amphibia</taxon>
        <taxon>Batrachia</taxon>
        <taxon>Anura</taxon>
        <taxon>Pipoidea</taxon>
        <taxon>Pipidae</taxon>
        <taxon>Xenopodinae</taxon>
        <taxon>Xenopus</taxon>
        <taxon>Silurana</taxon>
    </lineage>
</organism>
<dbReference type="GO" id="GO:0005763">
    <property type="term" value="C:mitochondrial small ribosomal subunit"/>
    <property type="evidence" value="ECO:0000318"/>
    <property type="project" value="GO_Central"/>
</dbReference>
<evidence type="ECO:0000313" key="5">
    <source>
        <dbReference type="Xenbase" id="XB-GENE-1017075"/>
    </source>
</evidence>